<gene>
    <name evidence="2" type="ORF">H0235_002044</name>
</gene>
<name>A0A834UI65_VESPE</name>
<organism evidence="2 3">
    <name type="scientific">Vespula pensylvanica</name>
    <name type="common">Western yellow jacket</name>
    <name type="synonym">Wasp</name>
    <dbReference type="NCBI Taxonomy" id="30213"/>
    <lineage>
        <taxon>Eukaryota</taxon>
        <taxon>Metazoa</taxon>
        <taxon>Ecdysozoa</taxon>
        <taxon>Arthropoda</taxon>
        <taxon>Hexapoda</taxon>
        <taxon>Insecta</taxon>
        <taxon>Pterygota</taxon>
        <taxon>Neoptera</taxon>
        <taxon>Endopterygota</taxon>
        <taxon>Hymenoptera</taxon>
        <taxon>Apocrita</taxon>
        <taxon>Aculeata</taxon>
        <taxon>Vespoidea</taxon>
        <taxon>Vespidae</taxon>
        <taxon>Vespinae</taxon>
        <taxon>Vespula</taxon>
    </lineage>
</organism>
<evidence type="ECO:0000256" key="1">
    <source>
        <dbReference type="SAM" id="MobiDB-lite"/>
    </source>
</evidence>
<sequence length="230" mass="26811">MRSHNVRSTSHKVRVVIPLLRDYLKLWAIRGRTRCLRSRTDRRTDKKAKEEETHGMEMDEKEFYGNREVRGNVGDTDRQRYTSSIKYDTNGKTMLAWRWSILGTSVVPSDDVTSVAGDNYRTLINFQRVFTPLIRVVQARPSTPYGNPLRVLLFVRMVKKQRDGSSDEEREQSGRPKRSNAADVLGRWHEGEKKGERRMVTEEYGDVMGGSTRNRHFCGETRLEMGWKKK</sequence>
<dbReference type="AlphaFoldDB" id="A0A834UI65"/>
<dbReference type="Proteomes" id="UP000600918">
    <property type="component" value="Unassembled WGS sequence"/>
</dbReference>
<evidence type="ECO:0000313" key="3">
    <source>
        <dbReference type="Proteomes" id="UP000600918"/>
    </source>
</evidence>
<reference evidence="2" key="1">
    <citation type="journal article" date="2020" name="G3 (Bethesda)">
        <title>High-Quality Assemblies for Three Invasive Social Wasps from the &lt;i&gt;Vespula&lt;/i&gt; Genus.</title>
        <authorList>
            <person name="Harrop T.W.R."/>
            <person name="Guhlin J."/>
            <person name="McLaughlin G.M."/>
            <person name="Permina E."/>
            <person name="Stockwell P."/>
            <person name="Gilligan J."/>
            <person name="Le Lec M.F."/>
            <person name="Gruber M.A.M."/>
            <person name="Quinn O."/>
            <person name="Lovegrove M."/>
            <person name="Duncan E.J."/>
            <person name="Remnant E.J."/>
            <person name="Van Eeckhoven J."/>
            <person name="Graham B."/>
            <person name="Knapp R.A."/>
            <person name="Langford K.W."/>
            <person name="Kronenberg Z."/>
            <person name="Press M.O."/>
            <person name="Eacker S.M."/>
            <person name="Wilson-Rankin E.E."/>
            <person name="Purcell J."/>
            <person name="Lester P.J."/>
            <person name="Dearden P.K."/>
        </authorList>
    </citation>
    <scope>NUCLEOTIDE SEQUENCE</scope>
    <source>
        <strain evidence="2">Volc-1</strain>
    </source>
</reference>
<proteinExistence type="predicted"/>
<evidence type="ECO:0000313" key="2">
    <source>
        <dbReference type="EMBL" id="KAF7439653.1"/>
    </source>
</evidence>
<feature type="compositionally biased region" description="Basic and acidic residues" evidence="1">
    <location>
        <begin position="162"/>
        <end position="174"/>
    </location>
</feature>
<dbReference type="EMBL" id="JACSDY010000001">
    <property type="protein sequence ID" value="KAF7439653.1"/>
    <property type="molecule type" value="Genomic_DNA"/>
</dbReference>
<keyword evidence="3" id="KW-1185">Reference proteome</keyword>
<comment type="caution">
    <text evidence="2">The sequence shown here is derived from an EMBL/GenBank/DDBJ whole genome shotgun (WGS) entry which is preliminary data.</text>
</comment>
<protein>
    <submittedName>
        <fullName evidence="2">Uncharacterized protein</fullName>
    </submittedName>
</protein>
<feature type="compositionally biased region" description="Basic and acidic residues" evidence="1">
    <location>
        <begin position="186"/>
        <end position="201"/>
    </location>
</feature>
<accession>A0A834UI65</accession>
<feature type="region of interest" description="Disordered" evidence="1">
    <location>
        <begin position="162"/>
        <end position="213"/>
    </location>
</feature>